<evidence type="ECO:0000259" key="4">
    <source>
        <dbReference type="PROSITE" id="PS50048"/>
    </source>
</evidence>
<dbReference type="CDD" id="cd00067">
    <property type="entry name" value="GAL4"/>
    <property type="match status" value="1"/>
</dbReference>
<feature type="compositionally biased region" description="Polar residues" evidence="3">
    <location>
        <begin position="811"/>
        <end position="821"/>
    </location>
</feature>
<keyword evidence="6" id="KW-1185">Reference proteome</keyword>
<dbReference type="GO" id="GO:0008270">
    <property type="term" value="F:zinc ion binding"/>
    <property type="evidence" value="ECO:0007669"/>
    <property type="project" value="InterPro"/>
</dbReference>
<dbReference type="Proteomes" id="UP000017559">
    <property type="component" value="Unassembled WGS sequence"/>
</dbReference>
<protein>
    <recommendedName>
        <fullName evidence="4">Zn(2)-C6 fungal-type domain-containing protein</fullName>
    </recommendedName>
</protein>
<dbReference type="Gene3D" id="4.10.240.10">
    <property type="entry name" value="Zn(2)-C6 fungal-type DNA-binding domain"/>
    <property type="match status" value="1"/>
</dbReference>
<evidence type="ECO:0000313" key="5">
    <source>
        <dbReference type="EMBL" id="ESK86890.1"/>
    </source>
</evidence>
<dbReference type="AlphaFoldDB" id="V2X359"/>
<organism evidence="5 6">
    <name type="scientific">Moniliophthora roreri (strain MCA 2997)</name>
    <name type="common">Cocoa frosty pod rot fungus</name>
    <name type="synonym">Crinipellis roreri</name>
    <dbReference type="NCBI Taxonomy" id="1381753"/>
    <lineage>
        <taxon>Eukaryota</taxon>
        <taxon>Fungi</taxon>
        <taxon>Dikarya</taxon>
        <taxon>Basidiomycota</taxon>
        <taxon>Agaricomycotina</taxon>
        <taxon>Agaricomycetes</taxon>
        <taxon>Agaricomycetidae</taxon>
        <taxon>Agaricales</taxon>
        <taxon>Marasmiineae</taxon>
        <taxon>Marasmiaceae</taxon>
        <taxon>Moniliophthora</taxon>
    </lineage>
</organism>
<dbReference type="InterPro" id="IPR050987">
    <property type="entry name" value="AtrR-like"/>
</dbReference>
<evidence type="ECO:0000313" key="6">
    <source>
        <dbReference type="Proteomes" id="UP000017559"/>
    </source>
</evidence>
<feature type="region of interest" description="Disordered" evidence="3">
    <location>
        <begin position="104"/>
        <end position="143"/>
    </location>
</feature>
<dbReference type="GO" id="GO:0006351">
    <property type="term" value="P:DNA-templated transcription"/>
    <property type="evidence" value="ECO:0007669"/>
    <property type="project" value="InterPro"/>
</dbReference>
<feature type="compositionally biased region" description="Low complexity" evidence="3">
    <location>
        <begin position="617"/>
        <end position="630"/>
    </location>
</feature>
<dbReference type="InterPro" id="IPR001138">
    <property type="entry name" value="Zn2Cys6_DnaBD"/>
</dbReference>
<comment type="caution">
    <text evidence="5">The sequence shown here is derived from an EMBL/GenBank/DDBJ whole genome shotgun (WGS) entry which is preliminary data.</text>
</comment>
<sequence length="821" mass="91934">MSSDEEGLNVKKRKVLRACDICRRKKIRCDGIQTAGRCSNCIASDFECTYVETAKKRGPPKAYVEGLENRVEKMEQLIREFLPDEDLARELGNFTFDRETWTIGKSDPLQSSSKGHDPDEDPGGEQDSTGESSIFPGNSSSTSLTRTALELKLETLGWSTDSLQDEPEGEDHQPWEDTFADTSHHKYQFPEDDLMTDLIDLYFTKVNILLPVLHRPTFERNIAKKLHLESEAFADVLLLVCANASRMSDDPRVLLPGVDSWLSCGWKWFVQIDLVDRKFLDVPTLYDVQSNCLYCIFLQGSSAPHACWTMVGIGLRMAQQMGAHRRRETHTVEDELVKRAFWCLLTIDRHVSAVLGRPCDFQDEDHDLDMPCECDDEYWEHPNPALAFRQPPGRPSFVSAFNSYLKLLEILAAVLRTLYCVDKPNVLLGFMGSRWEQRVVAELDGALNRWVGDIPEHVRWDPQREDDIFFNQSAILYTNFYNLQILIHRQFTKKSSPLSFPSIAICANAARSCSHIVGAVGLRKGFGLPWIQTAAFTAGVILLLNIWGGKRSGLSIDPVKEMSDVHKCMQVLHECQKRWHMAGRSWDIMYELATVGELPLPKSSPNTQNKRERDSDSTISSASSTGSPSDVHTSGTRTIASSKRVAHHRPSESQDMQVSQPEQQLFPLPMYSDDLGRLPLHGQLNYAPRATPESLEAQPAAGYWFSGRDGATSAAIPTQNPATGSMHDLDLPAGFPELADAEFFEQLTSVWQNGRTSEGQDVVVSDGGYASYHHSQLKSGPGAVKQEPYINPSAGIWSSADDLADPRLSRNSETQGVVYTR</sequence>
<dbReference type="SUPFAM" id="SSF57701">
    <property type="entry name" value="Zn2/Cys6 DNA-binding domain"/>
    <property type="match status" value="1"/>
</dbReference>
<dbReference type="CDD" id="cd12148">
    <property type="entry name" value="fungal_TF_MHR"/>
    <property type="match status" value="1"/>
</dbReference>
<reference evidence="5 6" key="1">
    <citation type="journal article" date="2014" name="BMC Genomics">
        <title>Genome and secretome analysis of the hemibiotrophic fungal pathogen, Moniliophthora roreri, which causes frosty pod rot disease of cacao: mechanisms of the biotrophic and necrotrophic phases.</title>
        <authorList>
            <person name="Meinhardt L.W."/>
            <person name="Costa G.G.L."/>
            <person name="Thomazella D.P.T."/>
            <person name="Teixeira P.J.P.L."/>
            <person name="Carazzolle M.F."/>
            <person name="Schuster S.C."/>
            <person name="Carlson J.E."/>
            <person name="Guiltinan M.J."/>
            <person name="Mieczkowski P."/>
            <person name="Farmer A."/>
            <person name="Ramaraj T."/>
            <person name="Crozier J."/>
            <person name="Davis R.E."/>
            <person name="Shao J."/>
            <person name="Melnick R.L."/>
            <person name="Pereira G.A.G."/>
            <person name="Bailey B.A."/>
        </authorList>
    </citation>
    <scope>NUCLEOTIDE SEQUENCE [LARGE SCALE GENOMIC DNA]</scope>
    <source>
        <strain evidence="5 6">MCA 2997</strain>
    </source>
</reference>
<dbReference type="HOGENOM" id="CLU_006019_2_0_1"/>
<accession>V2X359</accession>
<dbReference type="EMBL" id="AWSO01000863">
    <property type="protein sequence ID" value="ESK86890.1"/>
    <property type="molecule type" value="Genomic_DNA"/>
</dbReference>
<dbReference type="Pfam" id="PF04082">
    <property type="entry name" value="Fungal_trans"/>
    <property type="match status" value="1"/>
</dbReference>
<dbReference type="PANTHER" id="PTHR46910:SF38">
    <property type="entry name" value="ZN(2)-C6 FUNGAL-TYPE DOMAIN-CONTAINING PROTEIN"/>
    <property type="match status" value="1"/>
</dbReference>
<dbReference type="Pfam" id="PF00172">
    <property type="entry name" value="Zn_clus"/>
    <property type="match status" value="1"/>
</dbReference>
<dbReference type="KEGG" id="mrr:Moror_3407"/>
<dbReference type="SMART" id="SM00066">
    <property type="entry name" value="GAL4"/>
    <property type="match status" value="1"/>
</dbReference>
<proteinExistence type="predicted"/>
<dbReference type="OrthoDB" id="4456959at2759"/>
<evidence type="ECO:0000256" key="2">
    <source>
        <dbReference type="ARBA" id="ARBA00023242"/>
    </source>
</evidence>
<feature type="compositionally biased region" description="Polar residues" evidence="3">
    <location>
        <begin position="631"/>
        <end position="641"/>
    </location>
</feature>
<dbReference type="PROSITE" id="PS00463">
    <property type="entry name" value="ZN2_CY6_FUNGAL_1"/>
    <property type="match status" value="1"/>
</dbReference>
<dbReference type="PROSITE" id="PS50048">
    <property type="entry name" value="ZN2_CY6_FUNGAL_2"/>
    <property type="match status" value="1"/>
</dbReference>
<feature type="domain" description="Zn(2)-C6 fungal-type" evidence="4">
    <location>
        <begin position="18"/>
        <end position="50"/>
    </location>
</feature>
<dbReference type="SMART" id="SM00906">
    <property type="entry name" value="Fungal_trans"/>
    <property type="match status" value="1"/>
</dbReference>
<evidence type="ECO:0000256" key="1">
    <source>
        <dbReference type="ARBA" id="ARBA00022723"/>
    </source>
</evidence>
<keyword evidence="2" id="KW-0539">Nucleus</keyword>
<dbReference type="GO" id="GO:0000981">
    <property type="term" value="F:DNA-binding transcription factor activity, RNA polymerase II-specific"/>
    <property type="evidence" value="ECO:0007669"/>
    <property type="project" value="InterPro"/>
</dbReference>
<feature type="region of interest" description="Disordered" evidence="3">
    <location>
        <begin position="599"/>
        <end position="661"/>
    </location>
</feature>
<dbReference type="InterPro" id="IPR036864">
    <property type="entry name" value="Zn2-C6_fun-type_DNA-bd_sf"/>
</dbReference>
<evidence type="ECO:0000256" key="3">
    <source>
        <dbReference type="SAM" id="MobiDB-lite"/>
    </source>
</evidence>
<dbReference type="Pfam" id="PF03902">
    <property type="entry name" value="Gal4_dimer"/>
    <property type="match status" value="1"/>
</dbReference>
<dbReference type="PANTHER" id="PTHR46910">
    <property type="entry name" value="TRANSCRIPTION FACTOR PDR1"/>
    <property type="match status" value="1"/>
</dbReference>
<feature type="region of interest" description="Disordered" evidence="3">
    <location>
        <begin position="801"/>
        <end position="821"/>
    </location>
</feature>
<name>V2X359_MONRO</name>
<dbReference type="InterPro" id="IPR007219">
    <property type="entry name" value="XnlR_reg_dom"/>
</dbReference>
<keyword evidence="1" id="KW-0479">Metal-binding</keyword>
<feature type="compositionally biased region" description="Polar residues" evidence="3">
    <location>
        <begin position="126"/>
        <end position="143"/>
    </location>
</feature>
<dbReference type="InterPro" id="IPR005600">
    <property type="entry name" value="Gal4_dimer_dom"/>
</dbReference>
<gene>
    <name evidence="5" type="ORF">Moror_3407</name>
</gene>
<dbReference type="GO" id="GO:0003677">
    <property type="term" value="F:DNA binding"/>
    <property type="evidence" value="ECO:0007669"/>
    <property type="project" value="InterPro"/>
</dbReference>